<comment type="caution">
    <text evidence="1">The sequence shown here is derived from an EMBL/GenBank/DDBJ whole genome shotgun (WGS) entry which is preliminary data.</text>
</comment>
<proteinExistence type="predicted"/>
<accession>A0ABD3ZS67</accession>
<evidence type="ECO:0008006" key="3">
    <source>
        <dbReference type="Google" id="ProtNLM"/>
    </source>
</evidence>
<evidence type="ECO:0000313" key="2">
    <source>
        <dbReference type="Proteomes" id="UP000031970"/>
    </source>
</evidence>
<protein>
    <recommendedName>
        <fullName evidence="3">Transposase</fullName>
    </recommendedName>
</protein>
<sequence length="56" mass="6500">MILLAIQIKYARVKARKEKLPFKTAAFFMQNISILNVYCDALRFCVCFAEHAPSYL</sequence>
<gene>
    <name evidence="1" type="ORF">B4067_4042</name>
</gene>
<organism evidence="1 2">
    <name type="scientific">Bacillus subtilis subsp. subtilis</name>
    <dbReference type="NCBI Taxonomy" id="135461"/>
    <lineage>
        <taxon>Bacteria</taxon>
        <taxon>Bacillati</taxon>
        <taxon>Bacillota</taxon>
        <taxon>Bacilli</taxon>
        <taxon>Bacillales</taxon>
        <taxon>Bacillaceae</taxon>
        <taxon>Bacillus</taxon>
    </lineage>
</organism>
<dbReference type="AlphaFoldDB" id="A0ABD3ZS67"/>
<name>A0ABD3ZS67_BACIU</name>
<evidence type="ECO:0000313" key="1">
    <source>
        <dbReference type="EMBL" id="KIL30996.1"/>
    </source>
</evidence>
<dbReference type="Proteomes" id="UP000031970">
    <property type="component" value="Unassembled WGS sequence"/>
</dbReference>
<dbReference type="EMBL" id="JSXS01000078">
    <property type="protein sequence ID" value="KIL30996.1"/>
    <property type="molecule type" value="Genomic_DNA"/>
</dbReference>
<reference evidence="1 2" key="1">
    <citation type="submission" date="2014-11" db="EMBL/GenBank/DDBJ databases">
        <title>Draft Genome Sequences of Nine Bacillus subtilis Strains that Form Spores with High Heat-Resistance.</title>
        <authorList>
            <person name="Krawcyk A.O."/>
            <person name="Berendsen E.M."/>
            <person name="de Jong A."/>
            <person name="Holsappel S."/>
            <person name="Eijlander R.T."/>
            <person name="Wells-Bennik M."/>
            <person name="Kuipers O.P."/>
        </authorList>
    </citation>
    <scope>NUCLEOTIDE SEQUENCE [LARGE SCALE GENOMIC DNA]</scope>
    <source>
        <strain evidence="1 2">B4067</strain>
    </source>
</reference>